<accession>A0A934QNM6</accession>
<organism evidence="1 2">
    <name type="scientific">Rhodovibrio salinarum</name>
    <dbReference type="NCBI Taxonomy" id="1087"/>
    <lineage>
        <taxon>Bacteria</taxon>
        <taxon>Pseudomonadati</taxon>
        <taxon>Pseudomonadota</taxon>
        <taxon>Alphaproteobacteria</taxon>
        <taxon>Rhodospirillales</taxon>
        <taxon>Rhodovibrionaceae</taxon>
        <taxon>Rhodovibrio</taxon>
    </lineage>
</organism>
<dbReference type="EMBL" id="NRRE01000035">
    <property type="protein sequence ID" value="MBK1699339.1"/>
    <property type="molecule type" value="Genomic_DNA"/>
</dbReference>
<proteinExistence type="predicted"/>
<keyword evidence="2" id="KW-1185">Reference proteome</keyword>
<comment type="caution">
    <text evidence="1">The sequence shown here is derived from an EMBL/GenBank/DDBJ whole genome shotgun (WGS) entry which is preliminary data.</text>
</comment>
<dbReference type="RefSeq" id="WP_081728411.1">
    <property type="nucleotide sequence ID" value="NZ_NRRE01000035.1"/>
</dbReference>
<sequence length="438" mass="48070">MAGGACWGRRAGDTTAHPLAGRRVGVAALSACVITATVHAGFAQARPLHAGETVLDRPRPEVTVHGGRIGQIWVRPAVTTALAFDDNVYANDARRKAGVLLRTVPAVTAQTDWRGHTAAVSVAAERGAYLDQSSEDYLDLRAKAYLRIQATRHLHSSATARWARGHAPRHSAESPADAVEPTVYHARSGEIVLKRRGDLSDWSARARVRAIDYDDVARLDGGVINNDDRDRWVGELTLAERTRLGLDVDGFLRSRINVRRYANGPDDQGYVRDSCGHASVSGVTWRATGLTTLEAYAGVRQQIYADPRFAPLLMPTAGASITSSPTQLTSVRLELEQEVRETTEPAARGRLVTALTGRIDHELRRNLLAGLHGRYAVDDYDGTSRRDVHVSVGVTLTYLASRYLHARLAYGHARRETHGATAREFRRNRIEASLELRY</sequence>
<gene>
    <name evidence="1" type="ORF">CKO21_18995</name>
</gene>
<evidence type="ECO:0000313" key="1">
    <source>
        <dbReference type="EMBL" id="MBK1699339.1"/>
    </source>
</evidence>
<evidence type="ECO:0008006" key="3">
    <source>
        <dbReference type="Google" id="ProtNLM"/>
    </source>
</evidence>
<reference evidence="1" key="2">
    <citation type="journal article" date="2020" name="Microorganisms">
        <title>Osmotic Adaptation and Compatible Solute Biosynthesis of Phototrophic Bacteria as Revealed from Genome Analyses.</title>
        <authorList>
            <person name="Imhoff J.F."/>
            <person name="Rahn T."/>
            <person name="Kunzel S."/>
            <person name="Keller A."/>
            <person name="Neulinger S.C."/>
        </authorList>
    </citation>
    <scope>NUCLEOTIDE SEQUENCE</scope>
    <source>
        <strain evidence="1">DSM 9154</strain>
    </source>
</reference>
<name>A0A934QNM6_9PROT</name>
<dbReference type="InterPro" id="IPR018759">
    <property type="entry name" value="BBP2_2"/>
</dbReference>
<protein>
    <recommendedName>
        <fullName evidence="3">Outer membrane beta-barrel protein</fullName>
    </recommendedName>
</protein>
<dbReference type="Pfam" id="PF10082">
    <property type="entry name" value="BBP2_2"/>
    <property type="match status" value="1"/>
</dbReference>
<evidence type="ECO:0000313" key="2">
    <source>
        <dbReference type="Proteomes" id="UP000778970"/>
    </source>
</evidence>
<reference evidence="1" key="1">
    <citation type="submission" date="2017-08" db="EMBL/GenBank/DDBJ databases">
        <authorList>
            <person name="Imhoff J.F."/>
            <person name="Rahn T."/>
            <person name="Kuenzel S."/>
            <person name="Neulinger S.C."/>
        </authorList>
    </citation>
    <scope>NUCLEOTIDE SEQUENCE</scope>
    <source>
        <strain evidence="1">DSM 9154</strain>
    </source>
</reference>
<dbReference type="AlphaFoldDB" id="A0A934QNM6"/>
<dbReference type="Proteomes" id="UP000778970">
    <property type="component" value="Unassembled WGS sequence"/>
</dbReference>